<keyword evidence="1" id="KW-1133">Transmembrane helix</keyword>
<gene>
    <name evidence="3" type="ORF">SLITO_v1c00690</name>
</gene>
<dbReference type="Pfam" id="PF00563">
    <property type="entry name" value="EAL"/>
    <property type="match status" value="1"/>
</dbReference>
<name>A0A0K1W0V4_9MOLU</name>
<feature type="domain" description="EAL" evidence="2">
    <location>
        <begin position="391"/>
        <end position="646"/>
    </location>
</feature>
<dbReference type="SUPFAM" id="SSF141868">
    <property type="entry name" value="EAL domain-like"/>
    <property type="match status" value="1"/>
</dbReference>
<evidence type="ECO:0000313" key="4">
    <source>
        <dbReference type="Proteomes" id="UP000067476"/>
    </source>
</evidence>
<proteinExistence type="predicted"/>
<dbReference type="EMBL" id="CP012357">
    <property type="protein sequence ID" value="AKX33737.1"/>
    <property type="molecule type" value="Genomic_DNA"/>
</dbReference>
<evidence type="ECO:0000313" key="3">
    <source>
        <dbReference type="EMBL" id="AKX33737.1"/>
    </source>
</evidence>
<dbReference type="AlphaFoldDB" id="A0A0K1W0V4"/>
<dbReference type="Gene3D" id="3.20.20.450">
    <property type="entry name" value="EAL domain"/>
    <property type="match status" value="1"/>
</dbReference>
<organism evidence="3 4">
    <name type="scientific">Spiroplasma litorale</name>
    <dbReference type="NCBI Taxonomy" id="216942"/>
    <lineage>
        <taxon>Bacteria</taxon>
        <taxon>Bacillati</taxon>
        <taxon>Mycoplasmatota</taxon>
        <taxon>Mollicutes</taxon>
        <taxon>Entomoplasmatales</taxon>
        <taxon>Spiroplasmataceae</taxon>
        <taxon>Spiroplasma</taxon>
    </lineage>
</organism>
<feature type="transmembrane region" description="Helical" evidence="1">
    <location>
        <begin position="149"/>
        <end position="169"/>
    </location>
</feature>
<evidence type="ECO:0000259" key="2">
    <source>
        <dbReference type="PROSITE" id="PS50883"/>
    </source>
</evidence>
<feature type="transmembrane region" description="Helical" evidence="1">
    <location>
        <begin position="120"/>
        <end position="142"/>
    </location>
</feature>
<keyword evidence="4" id="KW-1185">Reference proteome</keyword>
<feature type="transmembrane region" description="Helical" evidence="1">
    <location>
        <begin position="67"/>
        <end position="90"/>
    </location>
</feature>
<dbReference type="STRING" id="216942.SLITO_v1c00690"/>
<dbReference type="PATRIC" id="fig|216942.3.peg.69"/>
<keyword evidence="1" id="KW-0812">Transmembrane</keyword>
<feature type="transmembrane region" description="Helical" evidence="1">
    <location>
        <begin position="97"/>
        <end position="114"/>
    </location>
</feature>
<dbReference type="InterPro" id="IPR035919">
    <property type="entry name" value="EAL_sf"/>
</dbReference>
<sequence>MDILSTILIILSFSLISIIFYMFAWGFSRHIFKKIYIYYQLFLGVIFGFLSTFIVAIISIITADKKVLYLTLFLPIISYWVSIIFISWYASIGIITWNLLNLLLFSSLFSQYFGILDENYSKTLVSILYILPFIGSILKYYLFKKLSSWYICTVVIFIAFLIVLIWNIIYSNFSEIKDKSLYVILVLIALYLTYLICQTIDKIYIHALKLQNIVVYENQYYLNYSSSNSQILNLISQEKVRYGIYSNFYIAEFDKLEKKVSNNIKDYIFNSIATSAYKSISEKFKKVIFFKTNYKTFGVFIPIENLSNDIKKTPELTKLFNTLISLQTIFLIKSYKIKINIRSVSSFYGVHSNDLNNLNDLNNYMIKNQLLIIEESHTIANPSEILIEKNKLRKISSLNEVVNLNLHTTLYEPIYNLEKKDFSGYFLNGIINGEELNSQTFYKTKKLIDDMGLTSLFLRYLSLSSLKDYSRKIGTDKFDKLIFVNYDSDYLSSSSFDKDEFILKLKNLKINLKNLVLNFEINKEINSKATLKNNIMFLKSNNIKTSISNFGNELTDYSLIQCYEPDFIFLESELSKSAQAIDNHKKVIEGLITIAKKIEALLIATNVNSYIIYKRLKEIGLKNFLGSLMGSSSDLKKYISEELNYLLTK</sequence>
<feature type="transmembrane region" description="Helical" evidence="1">
    <location>
        <begin position="181"/>
        <end position="200"/>
    </location>
</feature>
<feature type="transmembrane region" description="Helical" evidence="1">
    <location>
        <begin position="6"/>
        <end position="24"/>
    </location>
</feature>
<keyword evidence="1" id="KW-0472">Membrane</keyword>
<dbReference type="KEGG" id="sll:SLITO_v1c00690"/>
<protein>
    <recommendedName>
        <fullName evidence="2">EAL domain-containing protein</fullName>
    </recommendedName>
</protein>
<dbReference type="PROSITE" id="PS50883">
    <property type="entry name" value="EAL"/>
    <property type="match status" value="1"/>
</dbReference>
<feature type="transmembrane region" description="Helical" evidence="1">
    <location>
        <begin position="36"/>
        <end position="61"/>
    </location>
</feature>
<evidence type="ECO:0000256" key="1">
    <source>
        <dbReference type="SAM" id="Phobius"/>
    </source>
</evidence>
<accession>A0A0K1W0V4</accession>
<reference evidence="3 4" key="1">
    <citation type="journal article" date="2015" name="Genome Announc.">
        <title>Complete Genome Sequence of Spiroplasma litorale TN-1T (DSM 21781), a Bacterium Isolated from a Green-Eyed Horsefly (Tabanus nigrovittatus).</title>
        <authorList>
            <person name="Lo W.S."/>
            <person name="Lai Y.C."/>
            <person name="Lien Y.W."/>
            <person name="Wang T.H."/>
            <person name="Kuo C.H."/>
        </authorList>
    </citation>
    <scope>NUCLEOTIDE SEQUENCE [LARGE SCALE GENOMIC DNA]</scope>
    <source>
        <strain evidence="3 4">TN-1</strain>
    </source>
</reference>
<dbReference type="InterPro" id="IPR001633">
    <property type="entry name" value="EAL_dom"/>
</dbReference>
<dbReference type="Proteomes" id="UP000067476">
    <property type="component" value="Chromosome"/>
</dbReference>